<evidence type="ECO:0000256" key="2">
    <source>
        <dbReference type="ARBA" id="ARBA00022448"/>
    </source>
</evidence>
<dbReference type="RefSeq" id="WP_144348947.1">
    <property type="nucleotide sequence ID" value="NZ_CP036259.1"/>
</dbReference>
<keyword evidence="2 6" id="KW-0813">Transport</keyword>
<dbReference type="InterPro" id="IPR000515">
    <property type="entry name" value="MetI-like"/>
</dbReference>
<keyword evidence="4 6" id="KW-1133">Transmembrane helix</keyword>
<evidence type="ECO:0000256" key="5">
    <source>
        <dbReference type="ARBA" id="ARBA00023136"/>
    </source>
</evidence>
<proteinExistence type="inferred from homology"/>
<evidence type="ECO:0000256" key="4">
    <source>
        <dbReference type="ARBA" id="ARBA00022989"/>
    </source>
</evidence>
<dbReference type="EMBL" id="CP036259">
    <property type="protein sequence ID" value="QDR79278.1"/>
    <property type="molecule type" value="Genomic_DNA"/>
</dbReference>
<comment type="similarity">
    <text evidence="6">Belongs to the binding-protein-dependent transport system permease family.</text>
</comment>
<dbReference type="PANTHER" id="PTHR30177:SF4">
    <property type="entry name" value="OSMOPROTECTANT IMPORT PERMEASE PROTEIN OSMW"/>
    <property type="match status" value="1"/>
</dbReference>
<evidence type="ECO:0000256" key="6">
    <source>
        <dbReference type="RuleBase" id="RU363032"/>
    </source>
</evidence>
<evidence type="ECO:0000313" key="8">
    <source>
        <dbReference type="EMBL" id="QDR79278.1"/>
    </source>
</evidence>
<feature type="transmembrane region" description="Helical" evidence="6">
    <location>
        <begin position="85"/>
        <end position="112"/>
    </location>
</feature>
<evidence type="ECO:0000313" key="9">
    <source>
        <dbReference type="Proteomes" id="UP000320776"/>
    </source>
</evidence>
<dbReference type="CDD" id="cd06261">
    <property type="entry name" value="TM_PBP2"/>
    <property type="match status" value="1"/>
</dbReference>
<dbReference type="Gene3D" id="1.10.3720.10">
    <property type="entry name" value="MetI-like"/>
    <property type="match status" value="1"/>
</dbReference>
<dbReference type="GO" id="GO:0005886">
    <property type="term" value="C:plasma membrane"/>
    <property type="evidence" value="ECO:0007669"/>
    <property type="project" value="UniProtKB-SubCell"/>
</dbReference>
<sequence>MDWARFQDALFHQAPGALGTHILMVVIAVTIAVVISVPSGIIVTRPKYKKFGVVILHMLNLLQTVPGLAVVALAMPILGLGLKPAIIVLILQGLLPIARNTIAGLAGVSIDIKEAAVGMGMPAKKVLYEIELPLAMPVILAGIRTSAVYVVSVGTLAAYIGGGGLGNIILGGLSLLWPEFLLVGAGLGAMLAIALDRLLGYVESRVTPPGYEG</sequence>
<evidence type="ECO:0000259" key="7">
    <source>
        <dbReference type="PROSITE" id="PS50928"/>
    </source>
</evidence>
<dbReference type="Proteomes" id="UP000320776">
    <property type="component" value="Chromosome"/>
</dbReference>
<dbReference type="GO" id="GO:0055085">
    <property type="term" value="P:transmembrane transport"/>
    <property type="evidence" value="ECO:0007669"/>
    <property type="project" value="InterPro"/>
</dbReference>
<dbReference type="PANTHER" id="PTHR30177">
    <property type="entry name" value="GLYCINE BETAINE/L-PROLINE TRANSPORT SYSTEM PERMEASE PROTEIN PROW"/>
    <property type="match status" value="1"/>
</dbReference>
<reference evidence="8 9" key="1">
    <citation type="submission" date="2019-02" db="EMBL/GenBank/DDBJ databases">
        <title>Closed genome of Sporomusa termitida DSM 4440.</title>
        <authorList>
            <person name="Poehlein A."/>
            <person name="Daniel R."/>
        </authorList>
    </citation>
    <scope>NUCLEOTIDE SEQUENCE [LARGE SCALE GENOMIC DNA]</scope>
    <source>
        <strain evidence="8 9">DSM 4440</strain>
    </source>
</reference>
<feature type="domain" description="ABC transmembrane type-1" evidence="7">
    <location>
        <begin position="18"/>
        <end position="199"/>
    </location>
</feature>
<keyword evidence="3 6" id="KW-0812">Transmembrane</keyword>
<keyword evidence="9" id="KW-1185">Reference proteome</keyword>
<dbReference type="InterPro" id="IPR035906">
    <property type="entry name" value="MetI-like_sf"/>
</dbReference>
<accession>A0A517DPP4</accession>
<dbReference type="Pfam" id="PF00528">
    <property type="entry name" value="BPD_transp_1"/>
    <property type="match status" value="1"/>
</dbReference>
<feature type="transmembrane region" description="Helical" evidence="6">
    <location>
        <begin position="132"/>
        <end position="160"/>
    </location>
</feature>
<feature type="transmembrane region" description="Helical" evidence="6">
    <location>
        <begin position="55"/>
        <end position="79"/>
    </location>
</feature>
<protein>
    <submittedName>
        <fullName evidence="8">Glycine betaine/carnitine/choline transport system permease protein OpuCB</fullName>
    </submittedName>
</protein>
<evidence type="ECO:0000256" key="1">
    <source>
        <dbReference type="ARBA" id="ARBA00004141"/>
    </source>
</evidence>
<name>A0A517DPP4_9FIRM</name>
<dbReference type="SUPFAM" id="SSF161098">
    <property type="entry name" value="MetI-like"/>
    <property type="match status" value="1"/>
</dbReference>
<dbReference type="InterPro" id="IPR051204">
    <property type="entry name" value="ABC_transp_perm/SBD"/>
</dbReference>
<dbReference type="OrthoDB" id="9801163at2"/>
<evidence type="ECO:0000256" key="3">
    <source>
        <dbReference type="ARBA" id="ARBA00022692"/>
    </source>
</evidence>
<dbReference type="KEGG" id="sted:SPTER_05510"/>
<dbReference type="GO" id="GO:0031460">
    <property type="term" value="P:glycine betaine transport"/>
    <property type="evidence" value="ECO:0007669"/>
    <property type="project" value="TreeGrafter"/>
</dbReference>
<dbReference type="AlphaFoldDB" id="A0A517DPP4"/>
<feature type="transmembrane region" description="Helical" evidence="6">
    <location>
        <begin position="20"/>
        <end position="43"/>
    </location>
</feature>
<organism evidence="8 9">
    <name type="scientific">Sporomusa termitida</name>
    <dbReference type="NCBI Taxonomy" id="2377"/>
    <lineage>
        <taxon>Bacteria</taxon>
        <taxon>Bacillati</taxon>
        <taxon>Bacillota</taxon>
        <taxon>Negativicutes</taxon>
        <taxon>Selenomonadales</taxon>
        <taxon>Sporomusaceae</taxon>
        <taxon>Sporomusa</taxon>
    </lineage>
</organism>
<keyword evidence="5 6" id="KW-0472">Membrane</keyword>
<gene>
    <name evidence="8" type="primary">opuCB_2</name>
    <name evidence="8" type="ORF">SPTER_05510</name>
</gene>
<comment type="subcellular location">
    <subcellularLocation>
        <location evidence="6">Cell membrane</location>
        <topology evidence="6">Multi-pass membrane protein</topology>
    </subcellularLocation>
    <subcellularLocation>
        <location evidence="1">Membrane</location>
        <topology evidence="1">Multi-pass membrane protein</topology>
    </subcellularLocation>
</comment>
<dbReference type="PROSITE" id="PS50928">
    <property type="entry name" value="ABC_TM1"/>
    <property type="match status" value="1"/>
</dbReference>
<feature type="transmembrane region" description="Helical" evidence="6">
    <location>
        <begin position="180"/>
        <end position="199"/>
    </location>
</feature>